<dbReference type="AlphaFoldDB" id="A0A084W0B0"/>
<dbReference type="EMBL" id="ATLV01019110">
    <property type="status" value="NOT_ANNOTATED_CDS"/>
    <property type="molecule type" value="Genomic_DNA"/>
</dbReference>
<organism evidence="1">
    <name type="scientific">Anopheles sinensis</name>
    <name type="common">Mosquito</name>
    <dbReference type="NCBI Taxonomy" id="74873"/>
    <lineage>
        <taxon>Eukaryota</taxon>
        <taxon>Metazoa</taxon>
        <taxon>Ecdysozoa</taxon>
        <taxon>Arthropoda</taxon>
        <taxon>Hexapoda</taxon>
        <taxon>Insecta</taxon>
        <taxon>Pterygota</taxon>
        <taxon>Neoptera</taxon>
        <taxon>Endopterygota</taxon>
        <taxon>Diptera</taxon>
        <taxon>Nematocera</taxon>
        <taxon>Culicoidea</taxon>
        <taxon>Culicidae</taxon>
        <taxon>Anophelinae</taxon>
        <taxon>Anopheles</taxon>
    </lineage>
</organism>
<reference evidence="1 3" key="1">
    <citation type="journal article" date="2014" name="BMC Genomics">
        <title>Genome sequence of Anopheles sinensis provides insight into genetics basis of mosquito competence for malaria parasites.</title>
        <authorList>
            <person name="Zhou D."/>
            <person name="Zhang D."/>
            <person name="Ding G."/>
            <person name="Shi L."/>
            <person name="Hou Q."/>
            <person name="Ye Y."/>
            <person name="Xu Y."/>
            <person name="Zhou H."/>
            <person name="Xiong C."/>
            <person name="Li S."/>
            <person name="Yu J."/>
            <person name="Hong S."/>
            <person name="Yu X."/>
            <person name="Zou P."/>
            <person name="Chen C."/>
            <person name="Chang X."/>
            <person name="Wang W."/>
            <person name="Lv Y."/>
            <person name="Sun Y."/>
            <person name="Ma L."/>
            <person name="Shen B."/>
            <person name="Zhu C."/>
        </authorList>
    </citation>
    <scope>NUCLEOTIDE SEQUENCE [LARGE SCALE GENOMIC DNA]</scope>
</reference>
<evidence type="ECO:0000313" key="1">
    <source>
        <dbReference type="EMBL" id="KFB43654.1"/>
    </source>
</evidence>
<dbReference type="EMBL" id="KE525262">
    <property type="protein sequence ID" value="KFB43654.1"/>
    <property type="molecule type" value="Genomic_DNA"/>
</dbReference>
<keyword evidence="3" id="KW-1185">Reference proteome</keyword>
<dbReference type="VEuPathDB" id="VectorBase:ASIC011598"/>
<sequence length="101" mass="10412">MVAKASGTIFGVSSIDPVSSPRASENTNARLRMGTGSDAQPSGVSACIQATMAGSAKGHHSLKMGTANPVVRLPRIRTKRESPCYALQQTVQDAPVDACVG</sequence>
<dbReference type="EnsemblMetazoa" id="ASIC011598-RA">
    <property type="protein sequence ID" value="ASIC011598-PA"/>
    <property type="gene ID" value="ASIC011598"/>
</dbReference>
<accession>A0A084W0B0</accession>
<proteinExistence type="predicted"/>
<dbReference type="Proteomes" id="UP000030765">
    <property type="component" value="Unassembled WGS sequence"/>
</dbReference>
<evidence type="ECO:0000313" key="2">
    <source>
        <dbReference type="EnsemblMetazoa" id="ASIC011598-PA"/>
    </source>
</evidence>
<reference evidence="2" key="2">
    <citation type="submission" date="2020-05" db="UniProtKB">
        <authorList>
            <consortium name="EnsemblMetazoa"/>
        </authorList>
    </citation>
    <scope>IDENTIFICATION</scope>
</reference>
<evidence type="ECO:0000313" key="3">
    <source>
        <dbReference type="Proteomes" id="UP000030765"/>
    </source>
</evidence>
<gene>
    <name evidence="1" type="ORF">ZHAS_00011598</name>
</gene>
<name>A0A084W0B0_ANOSI</name>
<protein>
    <submittedName>
        <fullName evidence="1 2">MIP family channel protein</fullName>
    </submittedName>
</protein>